<proteinExistence type="predicted"/>
<organism evidence="1 2">
    <name type="scientific">Kordia algicida OT-1</name>
    <dbReference type="NCBI Taxonomy" id="391587"/>
    <lineage>
        <taxon>Bacteria</taxon>
        <taxon>Pseudomonadati</taxon>
        <taxon>Bacteroidota</taxon>
        <taxon>Flavobacteriia</taxon>
        <taxon>Flavobacteriales</taxon>
        <taxon>Flavobacteriaceae</taxon>
        <taxon>Kordia</taxon>
    </lineage>
</organism>
<sequence length="234" mass="27453">MRISAFNFSKNRKHLSLTKLRINKILTCMISSYEKILSDGIIFNYADKGSIKEEDYLRNRLVDDYLENELNSIKNSTNNFTVNKEVSEEYRSSLDGLLHNDPIDIHIVDYALKNSWGQNTKPYFAIECKRLVNSVSNYVNDTKKATERDYSRLRLPFEGQLGFIENNSWKHDTVVRLINRNLESNSSIETTQKLVTFILKDNFDASYISKHRKKNKTLFSVYHLFFNYCKITCN</sequence>
<dbReference type="AlphaFoldDB" id="A9EA70"/>
<evidence type="ECO:0000313" key="2">
    <source>
        <dbReference type="Proteomes" id="UP000002945"/>
    </source>
</evidence>
<evidence type="ECO:0000313" key="1">
    <source>
        <dbReference type="EMBL" id="EDP94750.1"/>
    </source>
</evidence>
<gene>
    <name evidence="1" type="ORF">KAOT1_00700</name>
</gene>
<dbReference type="EMBL" id="ABIB01000014">
    <property type="protein sequence ID" value="EDP94750.1"/>
    <property type="molecule type" value="Genomic_DNA"/>
</dbReference>
<dbReference type="Proteomes" id="UP000002945">
    <property type="component" value="Unassembled WGS sequence"/>
</dbReference>
<dbReference type="HOGENOM" id="CLU_1118989_0_0_10"/>
<dbReference type="eggNOG" id="ENOG502Z8HP">
    <property type="taxonomic scope" value="Bacteria"/>
</dbReference>
<accession>A9EA70</accession>
<protein>
    <submittedName>
        <fullName evidence="1">Uncharacterized protein</fullName>
    </submittedName>
</protein>
<dbReference type="OrthoDB" id="1415173at2"/>
<keyword evidence="2" id="KW-1185">Reference proteome</keyword>
<name>A9EA70_9FLAO</name>
<reference evidence="1 2" key="1">
    <citation type="journal article" date="2011" name="J. Bacteriol.">
        <title>Genome sequence of the algicidal bacterium Kordia algicida OT-1.</title>
        <authorList>
            <person name="Lee H.S."/>
            <person name="Kang S.G."/>
            <person name="Kwon K.K."/>
            <person name="Lee J.H."/>
            <person name="Kim S.J."/>
        </authorList>
    </citation>
    <scope>NUCLEOTIDE SEQUENCE [LARGE SCALE GENOMIC DNA]</scope>
    <source>
        <strain evidence="1 2">OT-1</strain>
    </source>
</reference>
<comment type="caution">
    <text evidence="1">The sequence shown here is derived from an EMBL/GenBank/DDBJ whole genome shotgun (WGS) entry which is preliminary data.</text>
</comment>
<dbReference type="RefSeq" id="WP_007092716.1">
    <property type="nucleotide sequence ID" value="NZ_CP142125.1"/>
</dbReference>